<gene>
    <name evidence="5" type="ORF">ACKQTC_08750</name>
</gene>
<dbReference type="EMBL" id="JBJUVG010000018">
    <property type="protein sequence ID" value="MFM9414453.1"/>
    <property type="molecule type" value="Genomic_DNA"/>
</dbReference>
<keyword evidence="2 5" id="KW-0418">Kinase</keyword>
<name>A0ABW9H2N7_9FIRM</name>
<dbReference type="PANTHER" id="PTHR34383">
    <property type="entry name" value="POLYPHOSPHATE:AMP PHOSPHOTRANSFERASE-RELATED"/>
    <property type="match status" value="1"/>
</dbReference>
<evidence type="ECO:0000259" key="4">
    <source>
        <dbReference type="Pfam" id="PF03976"/>
    </source>
</evidence>
<evidence type="ECO:0000313" key="5">
    <source>
        <dbReference type="EMBL" id="MFM9414453.1"/>
    </source>
</evidence>
<feature type="region of interest" description="Disordered" evidence="3">
    <location>
        <begin position="13"/>
        <end position="38"/>
    </location>
</feature>
<protein>
    <submittedName>
        <fullName evidence="5">Polyphosphate kinase 2 family protein</fullName>
    </submittedName>
</protein>
<dbReference type="SUPFAM" id="SSF52540">
    <property type="entry name" value="P-loop containing nucleoside triphosphate hydrolases"/>
    <property type="match status" value="1"/>
</dbReference>
<dbReference type="InterPro" id="IPR016898">
    <property type="entry name" value="Polyphosphate_phosphotransfera"/>
</dbReference>
<accession>A0ABW9H2N7</accession>
<evidence type="ECO:0000256" key="2">
    <source>
        <dbReference type="ARBA" id="ARBA00022777"/>
    </source>
</evidence>
<comment type="caution">
    <text evidence="5">The sequence shown here is derived from an EMBL/GenBank/DDBJ whole genome shotgun (WGS) entry which is preliminary data.</text>
</comment>
<feature type="domain" description="Polyphosphate kinase-2-related" evidence="4">
    <location>
        <begin position="39"/>
        <end position="254"/>
    </location>
</feature>
<dbReference type="InterPro" id="IPR022488">
    <property type="entry name" value="PPK2-related"/>
</dbReference>
<dbReference type="InterPro" id="IPR027417">
    <property type="entry name" value="P-loop_NTPase"/>
</dbReference>
<evidence type="ECO:0000256" key="1">
    <source>
        <dbReference type="ARBA" id="ARBA00022679"/>
    </source>
</evidence>
<dbReference type="Gene3D" id="3.40.50.300">
    <property type="entry name" value="P-loop containing nucleotide triphosphate hydrolases"/>
    <property type="match status" value="1"/>
</dbReference>
<dbReference type="Pfam" id="PF03976">
    <property type="entry name" value="PPK2"/>
    <property type="match status" value="1"/>
</dbReference>
<sequence>MREIIRALKAHLAQPDPADDPLPAGNYPPLDPVKPKAPEDLAPLQKDLGRLLKALHRRQIPVVIVFEGTDTAGKGGTIRRVTRQMDPRGFHVATVAAPSQADLDRHYLGRFYRDFPEKGHLTIFDRSYYGRVLVERVEGLTPTERISEAYDEIVAMEESLVRGQVLVLKFLLVIDKAVQNDRLIDRAKDPDKRYKLTDEDWRNYNKYEAYTEAMAEMVARTSKAVPWQVVDANSKPEARYHILKAVRDALEEALAESEDGCICD</sequence>
<feature type="compositionally biased region" description="Low complexity" evidence="3">
    <location>
        <begin position="13"/>
        <end position="24"/>
    </location>
</feature>
<dbReference type="Proteomes" id="UP001631949">
    <property type="component" value="Unassembled WGS sequence"/>
</dbReference>
<reference evidence="5 6" key="1">
    <citation type="journal article" date="2016" name="Int. J. Syst. Evol. Microbiol.">
        <title>Peptococcus simiae sp. nov., isolated from rhesus macaque faeces and emended description of the genus Peptococcus.</title>
        <authorList>
            <person name="Shkoporov A.N."/>
            <person name="Efimov B.A."/>
            <person name="Kondova I."/>
            <person name="Ouwerling B."/>
            <person name="Chaplin A.V."/>
            <person name="Shcherbakova V.A."/>
            <person name="Langermans J.A.M."/>
        </authorList>
    </citation>
    <scope>NUCLEOTIDE SEQUENCE [LARGE SCALE GENOMIC DNA]</scope>
    <source>
        <strain evidence="5 6">M108</strain>
    </source>
</reference>
<organism evidence="5 6">
    <name type="scientific">Peptococcus simiae</name>
    <dbReference type="NCBI Taxonomy" id="1643805"/>
    <lineage>
        <taxon>Bacteria</taxon>
        <taxon>Bacillati</taxon>
        <taxon>Bacillota</taxon>
        <taxon>Clostridia</taxon>
        <taxon>Eubacteriales</taxon>
        <taxon>Peptococcaceae</taxon>
        <taxon>Peptococcus</taxon>
    </lineage>
</organism>
<proteinExistence type="predicted"/>
<evidence type="ECO:0000313" key="6">
    <source>
        <dbReference type="Proteomes" id="UP001631949"/>
    </source>
</evidence>
<dbReference type="GO" id="GO:0016301">
    <property type="term" value="F:kinase activity"/>
    <property type="evidence" value="ECO:0007669"/>
    <property type="project" value="UniProtKB-KW"/>
</dbReference>
<keyword evidence="1" id="KW-0808">Transferase</keyword>
<dbReference type="RefSeq" id="WP_408978069.1">
    <property type="nucleotide sequence ID" value="NZ_JBJUVG010000018.1"/>
</dbReference>
<dbReference type="PIRSF" id="PIRSF028756">
    <property type="entry name" value="PPK2_prd"/>
    <property type="match status" value="1"/>
</dbReference>
<evidence type="ECO:0000256" key="3">
    <source>
        <dbReference type="SAM" id="MobiDB-lite"/>
    </source>
</evidence>
<keyword evidence="6" id="KW-1185">Reference proteome</keyword>
<dbReference type="PANTHER" id="PTHR34383:SF3">
    <property type="entry name" value="POLYPHOSPHATE:AMP PHOSPHOTRANSFERASE"/>
    <property type="match status" value="1"/>
</dbReference>